<reference evidence="1 2" key="1">
    <citation type="submission" date="2019-02" db="EMBL/GenBank/DDBJ databases">
        <authorList>
            <person name="Li S.-H."/>
        </authorList>
    </citation>
    <scope>NUCLEOTIDE SEQUENCE [LARGE SCALE GENOMIC DNA]</scope>
    <source>
        <strain evidence="1 2">IMCC14385</strain>
    </source>
</reference>
<dbReference type="InterPro" id="IPR021431">
    <property type="entry name" value="DUF3080"/>
</dbReference>
<protein>
    <submittedName>
        <fullName evidence="1">DUF3080 family protein</fullName>
    </submittedName>
</protein>
<dbReference type="KEGG" id="halc:EY643_16635"/>
<sequence>MLAACDASDHNQPFATYLARLERTLDRPATQPHLAVSTPRRPRTGQLRIAVPADDLDVLDFMDLRGCTLQETIGKRNSVLGRHARDSQRLLLELEFLRRAPACIEMLRRDGDNALAEQLTRNMATKHEQLPARIFNATLGNDEYARFWRPATLSRQYPDSTSSAPVAALASVNALASRWLAGDYAADNREFELLLYDLSIGDGGTLWLALDQQAAWLDAANSVLATYAANGPMCRGQIRPEAADILPAVVKRFFIQDIQPRAAKLGQRYHQLLPPVQALETLLEDALPDNYRSWQRRRDQDLENYRDAPRFHVRQLQTLLGSCGGINGN</sequence>
<organism evidence="1 2">
    <name type="scientific">Halioglobus maricola</name>
    <dbReference type="NCBI Taxonomy" id="2601894"/>
    <lineage>
        <taxon>Bacteria</taxon>
        <taxon>Pseudomonadati</taxon>
        <taxon>Pseudomonadota</taxon>
        <taxon>Gammaproteobacteria</taxon>
        <taxon>Cellvibrionales</taxon>
        <taxon>Halieaceae</taxon>
        <taxon>Halioglobus</taxon>
    </lineage>
</organism>
<dbReference type="OrthoDB" id="6997572at2"/>
<accession>A0A5P9NR21</accession>
<evidence type="ECO:0000313" key="1">
    <source>
        <dbReference type="EMBL" id="QFU77955.1"/>
    </source>
</evidence>
<dbReference type="AlphaFoldDB" id="A0A5P9NR21"/>
<keyword evidence="2" id="KW-1185">Reference proteome</keyword>
<gene>
    <name evidence="1" type="ORF">EY643_16635</name>
</gene>
<evidence type="ECO:0000313" key="2">
    <source>
        <dbReference type="Proteomes" id="UP000326287"/>
    </source>
</evidence>
<dbReference type="EMBL" id="CP036422">
    <property type="protein sequence ID" value="QFU77955.1"/>
    <property type="molecule type" value="Genomic_DNA"/>
</dbReference>
<dbReference type="Pfam" id="PF11279">
    <property type="entry name" value="DUF3080"/>
    <property type="match status" value="1"/>
</dbReference>
<dbReference type="Proteomes" id="UP000326287">
    <property type="component" value="Chromosome"/>
</dbReference>
<proteinExistence type="predicted"/>
<name>A0A5P9NR21_9GAMM</name>